<accession>A0A7V5LIR4</accession>
<protein>
    <submittedName>
        <fullName evidence="2">Uncharacterized protein</fullName>
    </submittedName>
</protein>
<comment type="caution">
    <text evidence="2">The sequence shown here is derived from an EMBL/GenBank/DDBJ whole genome shotgun (WGS) entry which is preliminary data.</text>
</comment>
<organism evidence="2">
    <name type="scientific">Caldithrix abyssi</name>
    <dbReference type="NCBI Taxonomy" id="187145"/>
    <lineage>
        <taxon>Bacteria</taxon>
        <taxon>Pseudomonadati</taxon>
        <taxon>Calditrichota</taxon>
        <taxon>Calditrichia</taxon>
        <taxon>Calditrichales</taxon>
        <taxon>Calditrichaceae</taxon>
        <taxon>Caldithrix</taxon>
    </lineage>
</organism>
<feature type="coiled-coil region" evidence="1">
    <location>
        <begin position="5"/>
        <end position="65"/>
    </location>
</feature>
<gene>
    <name evidence="2" type="ORF">ENL21_04340</name>
</gene>
<dbReference type="AlphaFoldDB" id="A0A7V5LIR4"/>
<sequence length="66" mass="7754">MNVLLDDIKNNINQIQLTQNELEQHLKNTEAAGKPEPKEKIKKEIQKIESEIESRLEEIKKIQEET</sequence>
<reference evidence="2" key="1">
    <citation type="journal article" date="2020" name="mSystems">
        <title>Genome- and Community-Level Interaction Insights into Carbon Utilization and Element Cycling Functions of Hydrothermarchaeota in Hydrothermal Sediment.</title>
        <authorList>
            <person name="Zhou Z."/>
            <person name="Liu Y."/>
            <person name="Xu W."/>
            <person name="Pan J."/>
            <person name="Luo Z.H."/>
            <person name="Li M."/>
        </authorList>
    </citation>
    <scope>NUCLEOTIDE SEQUENCE [LARGE SCALE GENOMIC DNA]</scope>
    <source>
        <strain evidence="2">HyVt-76</strain>
    </source>
</reference>
<proteinExistence type="predicted"/>
<evidence type="ECO:0000313" key="2">
    <source>
        <dbReference type="EMBL" id="HHE54987.1"/>
    </source>
</evidence>
<dbReference type="Proteomes" id="UP000886111">
    <property type="component" value="Unassembled WGS sequence"/>
</dbReference>
<keyword evidence="1" id="KW-0175">Coiled coil</keyword>
<evidence type="ECO:0000256" key="1">
    <source>
        <dbReference type="SAM" id="Coils"/>
    </source>
</evidence>
<name>A0A7V5LIR4_CALAY</name>
<dbReference type="EMBL" id="DRTD01000323">
    <property type="protein sequence ID" value="HHE54987.1"/>
    <property type="molecule type" value="Genomic_DNA"/>
</dbReference>